<reference evidence="13" key="1">
    <citation type="submission" date="2015-02" db="EMBL/GenBank/DDBJ databases">
        <title>Genome Assembly of Bacillaceae bacterium MTCC 8252.</title>
        <authorList>
            <person name="Verma A."/>
            <person name="Khatri I."/>
            <person name="Mual P."/>
            <person name="Subramanian S."/>
            <person name="Krishnamurthi S."/>
        </authorList>
    </citation>
    <scope>NUCLEOTIDE SEQUENCE [LARGE SCALE GENOMIC DNA]</scope>
    <source>
        <strain evidence="13">MTCC 8252</strain>
    </source>
</reference>
<evidence type="ECO:0000313" key="14">
    <source>
        <dbReference type="Proteomes" id="UP000031563"/>
    </source>
</evidence>
<evidence type="ECO:0000256" key="11">
    <source>
        <dbReference type="ARBA" id="ARBA00045497"/>
    </source>
</evidence>
<evidence type="ECO:0000256" key="5">
    <source>
        <dbReference type="ARBA" id="ARBA00022692"/>
    </source>
</evidence>
<organism evidence="13 14">
    <name type="scientific">Bacillus thermotolerans</name>
    <name type="common">Quasibacillus thermotolerans</name>
    <dbReference type="NCBI Taxonomy" id="1221996"/>
    <lineage>
        <taxon>Bacteria</taxon>
        <taxon>Bacillati</taxon>
        <taxon>Bacillota</taxon>
        <taxon>Bacilli</taxon>
        <taxon>Bacillales</taxon>
        <taxon>Bacillaceae</taxon>
        <taxon>Bacillus</taxon>
    </lineage>
</organism>
<dbReference type="AlphaFoldDB" id="A0A0F5IBE4"/>
<feature type="transmembrane region" description="Helical" evidence="12">
    <location>
        <begin position="273"/>
        <end position="293"/>
    </location>
</feature>
<evidence type="ECO:0000256" key="1">
    <source>
        <dbReference type="ARBA" id="ARBA00004651"/>
    </source>
</evidence>
<comment type="function">
    <text evidence="11">Mediates influx of magnesium ions. Alternates between open and closed states. Activated by low cytoplasmic Mg(2+) levels. Inactive when cytoplasmic Mg(2+) levels are high.</text>
</comment>
<dbReference type="GO" id="GO:0050897">
    <property type="term" value="F:cobalt ion binding"/>
    <property type="evidence" value="ECO:0007669"/>
    <property type="project" value="TreeGrafter"/>
</dbReference>
<comment type="similarity">
    <text evidence="2">Belongs to the CorA metal ion transporter (MIT) (TC 1.A.35) family.</text>
</comment>
<comment type="subcellular location">
    <subcellularLocation>
        <location evidence="1">Cell membrane</location>
        <topology evidence="1">Multi-pass membrane protein</topology>
    </subcellularLocation>
</comment>
<dbReference type="SUPFAM" id="SSF143865">
    <property type="entry name" value="CorA soluble domain-like"/>
    <property type="match status" value="1"/>
</dbReference>
<dbReference type="GO" id="GO:0015095">
    <property type="term" value="F:magnesium ion transmembrane transporter activity"/>
    <property type="evidence" value="ECO:0007669"/>
    <property type="project" value="TreeGrafter"/>
</dbReference>
<dbReference type="OrthoDB" id="9803416at2"/>
<evidence type="ECO:0000256" key="3">
    <source>
        <dbReference type="ARBA" id="ARBA00022448"/>
    </source>
</evidence>
<evidence type="ECO:0000256" key="2">
    <source>
        <dbReference type="ARBA" id="ARBA00009765"/>
    </source>
</evidence>
<comment type="caution">
    <text evidence="13">The sequence shown here is derived from an EMBL/GenBank/DDBJ whole genome shotgun (WGS) entry which is preliminary data.</text>
</comment>
<protein>
    <submittedName>
        <fullName evidence="13">Magnesium and cobalt transport protein CorA</fullName>
    </submittedName>
</protein>
<sequence length="313" mass="36593">MEHTFNDGKWCWHELGQFDPGKDESFMKDYKSYDQWAEATKKNQTNTLQEDTDEKGKEALWGSLVYVQDAEEKDNKRVFHFFVTRQCLITDNLDVSMLEGVSLESIKRKMDEADNPVEGFMVMLGEIVIHFLGKIDAFEVKMRNVLWKIKEKNNVDLLDDIIKSRHQLLIWKNLLIPVQEIKYGVEEVFGKDAAEGIHFNRAVRRLERIQMLVNEYEKELGAVVELENTVSAHRGNEIMKTLTVLTTLFTPVASWGAIWGMNFEIMPELKWKFGYLFSWGVIGITTLALYWYLKKKGWMGDILRGKKRNSFFK</sequence>
<keyword evidence="9 12" id="KW-0472">Membrane</keyword>
<proteinExistence type="inferred from homology"/>
<dbReference type="SUPFAM" id="SSF144083">
    <property type="entry name" value="Magnesium transport protein CorA, transmembrane region"/>
    <property type="match status" value="1"/>
</dbReference>
<dbReference type="Pfam" id="PF01544">
    <property type="entry name" value="CorA"/>
    <property type="match status" value="1"/>
</dbReference>
<dbReference type="STRING" id="1221996.QY95_00346"/>
<feature type="transmembrane region" description="Helical" evidence="12">
    <location>
        <begin position="242"/>
        <end position="261"/>
    </location>
</feature>
<dbReference type="CDD" id="cd12821">
    <property type="entry name" value="EcCorA_ZntB-like"/>
    <property type="match status" value="1"/>
</dbReference>
<evidence type="ECO:0000256" key="10">
    <source>
        <dbReference type="ARBA" id="ARBA00034269"/>
    </source>
</evidence>
<accession>A0A0F5IBE4</accession>
<name>A0A0F5IBE4_BACTR</name>
<evidence type="ECO:0000313" key="13">
    <source>
        <dbReference type="EMBL" id="KKB42497.1"/>
    </source>
</evidence>
<keyword evidence="6" id="KW-0460">Magnesium</keyword>
<keyword evidence="5 12" id="KW-0812">Transmembrane</keyword>
<dbReference type="Gene3D" id="1.20.58.340">
    <property type="entry name" value="Magnesium transport protein CorA, transmembrane region"/>
    <property type="match status" value="1"/>
</dbReference>
<dbReference type="GO" id="GO:0000287">
    <property type="term" value="F:magnesium ion binding"/>
    <property type="evidence" value="ECO:0007669"/>
    <property type="project" value="TreeGrafter"/>
</dbReference>
<keyword evidence="8" id="KW-0406">Ion transport</keyword>
<evidence type="ECO:0000256" key="6">
    <source>
        <dbReference type="ARBA" id="ARBA00022842"/>
    </source>
</evidence>
<dbReference type="InterPro" id="IPR002523">
    <property type="entry name" value="MgTranspt_CorA/ZnTranspt_ZntB"/>
</dbReference>
<keyword evidence="4" id="KW-1003">Cell membrane</keyword>
<comment type="catalytic activity">
    <reaction evidence="10">
        <text>Mg(2+)(in) = Mg(2+)(out)</text>
        <dbReference type="Rhea" id="RHEA:29827"/>
        <dbReference type="ChEBI" id="CHEBI:18420"/>
    </reaction>
</comment>
<dbReference type="FunFam" id="1.20.58.340:FF:000004">
    <property type="entry name" value="Magnesium transport protein CorA"/>
    <property type="match status" value="1"/>
</dbReference>
<dbReference type="GO" id="GO:0015087">
    <property type="term" value="F:cobalt ion transmembrane transporter activity"/>
    <property type="evidence" value="ECO:0007669"/>
    <property type="project" value="TreeGrafter"/>
</dbReference>
<keyword evidence="14" id="KW-1185">Reference proteome</keyword>
<keyword evidence="3" id="KW-0813">Transport</keyword>
<dbReference type="InterPro" id="IPR045863">
    <property type="entry name" value="CorA_TM1_TM2"/>
</dbReference>
<dbReference type="PANTHER" id="PTHR46494:SF2">
    <property type="entry name" value="MAGNESIUM TRANSPORT PROTEIN CORA"/>
    <property type="match status" value="1"/>
</dbReference>
<dbReference type="GO" id="GO:0005886">
    <property type="term" value="C:plasma membrane"/>
    <property type="evidence" value="ECO:0007669"/>
    <property type="project" value="UniProtKB-SubCell"/>
</dbReference>
<evidence type="ECO:0000256" key="7">
    <source>
        <dbReference type="ARBA" id="ARBA00022989"/>
    </source>
</evidence>
<dbReference type="InterPro" id="IPR045861">
    <property type="entry name" value="CorA_cytoplasmic_dom"/>
</dbReference>
<gene>
    <name evidence="13" type="ORF">QY95_00346</name>
</gene>
<dbReference type="EMBL" id="JWIR02000012">
    <property type="protein sequence ID" value="KKB42497.1"/>
    <property type="molecule type" value="Genomic_DNA"/>
</dbReference>
<dbReference type="Proteomes" id="UP000031563">
    <property type="component" value="Unassembled WGS sequence"/>
</dbReference>
<evidence type="ECO:0000256" key="8">
    <source>
        <dbReference type="ARBA" id="ARBA00023065"/>
    </source>
</evidence>
<keyword evidence="7 12" id="KW-1133">Transmembrane helix</keyword>
<evidence type="ECO:0000256" key="9">
    <source>
        <dbReference type="ARBA" id="ARBA00023136"/>
    </source>
</evidence>
<dbReference type="PANTHER" id="PTHR46494">
    <property type="entry name" value="CORA FAMILY METAL ION TRANSPORTER (EUROFUNG)"/>
    <property type="match status" value="1"/>
</dbReference>
<dbReference type="RefSeq" id="WP_040036332.1">
    <property type="nucleotide sequence ID" value="NZ_JWIQ02000004.1"/>
</dbReference>
<evidence type="ECO:0000256" key="4">
    <source>
        <dbReference type="ARBA" id="ARBA00022475"/>
    </source>
</evidence>
<evidence type="ECO:0000256" key="12">
    <source>
        <dbReference type="SAM" id="Phobius"/>
    </source>
</evidence>